<dbReference type="OrthoDB" id="10006996at2759"/>
<gene>
    <name evidence="1" type="ORF">FF38_14262</name>
</gene>
<evidence type="ECO:0000313" key="1">
    <source>
        <dbReference type="EMBL" id="KNC31849.1"/>
    </source>
</evidence>
<comment type="caution">
    <text evidence="1">The sequence shown here is derived from an EMBL/GenBank/DDBJ whole genome shotgun (WGS) entry which is preliminary data.</text>
</comment>
<dbReference type="Proteomes" id="UP000037069">
    <property type="component" value="Unassembled WGS sequence"/>
</dbReference>
<reference evidence="1 2" key="1">
    <citation type="journal article" date="2015" name="Nat. Commun.">
        <title>Lucilia cuprina genome unlocks parasitic fly biology to underpin future interventions.</title>
        <authorList>
            <person name="Anstead C.A."/>
            <person name="Korhonen P.K."/>
            <person name="Young N.D."/>
            <person name="Hall R.S."/>
            <person name="Jex A.R."/>
            <person name="Murali S.C."/>
            <person name="Hughes D.S."/>
            <person name="Lee S.F."/>
            <person name="Perry T."/>
            <person name="Stroehlein A.J."/>
            <person name="Ansell B.R."/>
            <person name="Breugelmans B."/>
            <person name="Hofmann A."/>
            <person name="Qu J."/>
            <person name="Dugan S."/>
            <person name="Lee S.L."/>
            <person name="Chao H."/>
            <person name="Dinh H."/>
            <person name="Han Y."/>
            <person name="Doddapaneni H.V."/>
            <person name="Worley K.C."/>
            <person name="Muzny D.M."/>
            <person name="Ioannidis P."/>
            <person name="Waterhouse R.M."/>
            <person name="Zdobnov E.M."/>
            <person name="James P.J."/>
            <person name="Bagnall N.H."/>
            <person name="Kotze A.C."/>
            <person name="Gibbs R.A."/>
            <person name="Richards S."/>
            <person name="Batterham P."/>
            <person name="Gasser R.B."/>
        </authorList>
    </citation>
    <scope>NUCLEOTIDE SEQUENCE [LARGE SCALE GENOMIC DNA]</scope>
    <source>
        <strain evidence="1 2">LS</strain>
        <tissue evidence="1">Full body</tissue>
    </source>
</reference>
<sequence length="208" mass="23019">MFTIFQIDYIRRKQQISTIESSCSPTRNLLTNTPPPQQYASGMTLHSSHNMGYCTLRSGLQTSSVVGSLSMNVTPHVYSSSIAQCTLPRHTNQHLWTNYNNILTGVGHLQPITTMHQQTLPTTSNMNQIPTHSEQQNSSTAVNAIQAANMSSMTSRTHNFQPGIQQIHRARVCVDMGSSGIHTMEPACLSDEEVTAQTPLMMKRESTV</sequence>
<organism evidence="1 2">
    <name type="scientific">Lucilia cuprina</name>
    <name type="common">Green bottle fly</name>
    <name type="synonym">Australian sheep blowfly</name>
    <dbReference type="NCBI Taxonomy" id="7375"/>
    <lineage>
        <taxon>Eukaryota</taxon>
        <taxon>Metazoa</taxon>
        <taxon>Ecdysozoa</taxon>
        <taxon>Arthropoda</taxon>
        <taxon>Hexapoda</taxon>
        <taxon>Insecta</taxon>
        <taxon>Pterygota</taxon>
        <taxon>Neoptera</taxon>
        <taxon>Endopterygota</taxon>
        <taxon>Diptera</taxon>
        <taxon>Brachycera</taxon>
        <taxon>Muscomorpha</taxon>
        <taxon>Oestroidea</taxon>
        <taxon>Calliphoridae</taxon>
        <taxon>Luciliinae</taxon>
        <taxon>Lucilia</taxon>
    </lineage>
</organism>
<protein>
    <submittedName>
        <fullName evidence="1">Uncharacterized protein</fullName>
    </submittedName>
</protein>
<dbReference type="AlphaFoldDB" id="A0A0L0CK53"/>
<proteinExistence type="predicted"/>
<evidence type="ECO:0000313" key="2">
    <source>
        <dbReference type="Proteomes" id="UP000037069"/>
    </source>
</evidence>
<dbReference type="EMBL" id="JRES01000376">
    <property type="protein sequence ID" value="KNC31849.1"/>
    <property type="molecule type" value="Genomic_DNA"/>
</dbReference>
<name>A0A0L0CK53_LUCCU</name>
<keyword evidence="2" id="KW-1185">Reference proteome</keyword>
<accession>A0A0L0CK53</accession>